<protein>
    <submittedName>
        <fullName evidence="2">Uncharacterized protein</fullName>
    </submittedName>
</protein>
<sequence length="399" mass="41573">MAAVSFQQVLAGLNGFEKVEAGDRPAAALGLAGRDGEDDGRLAVTFGQFAGHDADHAQVPVAASQDQDRLAVQPGVLDGPGCLVEDPAFQLLPFPVVIIQGRGDQAAFLGIAGGKQFQGQVGAVQPAGRVQPGSDDIADRLGADRFRPDSGAGAELAEGGPPAATQLAQSEPGQDAAFALKRGEVGDAAGRHQVQVLLGQGLGLAGRVGRVQRHGQGPGQLEGHADPGEAPEFILAAQLRVDDRDFRRHLFARQVVVGDDDVQPESDGLPDRLGRTAAAVDRYHQRYSAFPGRPQRSEVQPVTFFHPVGQVGLHLQAGSAQEEGEQGGGGDSVGVVITVNQDLFAVADGRFQPFDGRLHPGQFHRVGQRPEFRPEEGAALSGIGDAAVDQAGGQERGDV</sequence>
<organism evidence="2 3">
    <name type="scientific">candidate division TA06 bacterium ADurb.Bin417</name>
    <dbReference type="NCBI Taxonomy" id="1852828"/>
    <lineage>
        <taxon>Bacteria</taxon>
        <taxon>Bacteria division TA06</taxon>
    </lineage>
</organism>
<gene>
    <name evidence="2" type="ORF">BWY73_01322</name>
</gene>
<name>A0A1V5MB30_UNCT6</name>
<dbReference type="EMBL" id="MWAK01000260">
    <property type="protein sequence ID" value="OPZ90427.1"/>
    <property type="molecule type" value="Genomic_DNA"/>
</dbReference>
<evidence type="ECO:0000313" key="2">
    <source>
        <dbReference type="EMBL" id="OPZ90427.1"/>
    </source>
</evidence>
<feature type="region of interest" description="Disordered" evidence="1">
    <location>
        <begin position="146"/>
        <end position="168"/>
    </location>
</feature>
<proteinExistence type="predicted"/>
<feature type="region of interest" description="Disordered" evidence="1">
    <location>
        <begin position="368"/>
        <end position="399"/>
    </location>
</feature>
<accession>A0A1V5MB30</accession>
<dbReference type="Proteomes" id="UP000485484">
    <property type="component" value="Unassembled WGS sequence"/>
</dbReference>
<comment type="caution">
    <text evidence="2">The sequence shown here is derived from an EMBL/GenBank/DDBJ whole genome shotgun (WGS) entry which is preliminary data.</text>
</comment>
<dbReference type="AlphaFoldDB" id="A0A1V5MB30"/>
<feature type="compositionally biased region" description="Low complexity" evidence="1">
    <location>
        <begin position="151"/>
        <end position="164"/>
    </location>
</feature>
<evidence type="ECO:0000256" key="1">
    <source>
        <dbReference type="SAM" id="MobiDB-lite"/>
    </source>
</evidence>
<reference evidence="2 3" key="1">
    <citation type="submission" date="2017-02" db="EMBL/GenBank/DDBJ databases">
        <title>Delving into the versatile metabolic prowess of the omnipresent phylum Bacteroidetes.</title>
        <authorList>
            <person name="Nobu M.K."/>
            <person name="Mei R."/>
            <person name="Narihiro T."/>
            <person name="Kuroda K."/>
            <person name="Liu W.-T."/>
        </authorList>
    </citation>
    <scope>NUCLEOTIDE SEQUENCE [LARGE SCALE GENOMIC DNA]</scope>
    <source>
        <strain evidence="2">ADurb.Bin417</strain>
    </source>
</reference>
<evidence type="ECO:0000313" key="3">
    <source>
        <dbReference type="Proteomes" id="UP000485484"/>
    </source>
</evidence>